<dbReference type="PANTHER" id="PTHR40038">
    <property type="entry name" value="MEMBRANE-ASSOCIATED PROTEIN TCAA"/>
    <property type="match status" value="1"/>
</dbReference>
<dbReference type="InterPro" id="IPR054528">
    <property type="entry name" value="TcaA_5th"/>
</dbReference>
<dbReference type="Pfam" id="PF13240">
    <property type="entry name" value="Zn_Ribbon_1"/>
    <property type="match status" value="1"/>
</dbReference>
<feature type="transmembrane region" description="Helical" evidence="1">
    <location>
        <begin position="41"/>
        <end position="64"/>
    </location>
</feature>
<reference evidence="5 6" key="1">
    <citation type="submission" date="2020-07" db="EMBL/GenBank/DDBJ databases">
        <authorList>
            <person name="Criscuolo A."/>
        </authorList>
    </citation>
    <scope>NUCLEOTIDE SEQUENCE [LARGE SCALE GENOMIC DNA]</scope>
    <source>
        <strain evidence="5">CIP111649</strain>
    </source>
</reference>
<evidence type="ECO:0000259" key="3">
    <source>
        <dbReference type="Pfam" id="PF22813"/>
    </source>
</evidence>
<keyword evidence="1" id="KW-1133">Transmembrane helix</keyword>
<dbReference type="Proteomes" id="UP000589351">
    <property type="component" value="Unassembled WGS sequence"/>
</dbReference>
<dbReference type="AlphaFoldDB" id="A0A6V7RMK5"/>
<evidence type="ECO:0000313" key="6">
    <source>
        <dbReference type="Proteomes" id="UP000589351"/>
    </source>
</evidence>
<dbReference type="EMBL" id="CAJEWD010000008">
    <property type="protein sequence ID" value="CAD2078883.1"/>
    <property type="molecule type" value="Genomic_DNA"/>
</dbReference>
<feature type="domain" description="TcaA protein NTF2-like" evidence="4">
    <location>
        <begin position="363"/>
        <end position="470"/>
    </location>
</feature>
<feature type="domain" description="Zinc-ribbon" evidence="2">
    <location>
        <begin position="3"/>
        <end position="24"/>
    </location>
</feature>
<dbReference type="PANTHER" id="PTHR40038:SF1">
    <property type="entry name" value="MEMBRANE-ASSOCIATED PROTEIN TCAA"/>
    <property type="match status" value="1"/>
</dbReference>
<sequence length="474" mass="54091">MKYCSHCGHELREGVKVCPNCGHHILDTQPKKKGMSKKNKSIIIITALILLALIIAFFVVSQFLSPDKQLANISQAIEEENATLLIENIDNDISKTDAEAYFAYINEAGSKDTVLENLDKVRNTDFNNSMYEEVEDGMNLLLTVEEKGKQYLIFKNYNIEIPKVSVYSYDDFNIDEFTYQYNGKDRRWNGTTDKVMDLIPGIYSFEGTSKIGEDEYSGLMNVDLTDSEHITFNPGYYNISLTENISFSSIDIDYDDIAIKVNGEDRPADFSQYEVNIGPFKIGEEVNIETLVNTGGKQLINEGQVVNPTEDELNFEYMSSGIVEPTVRLELEHDQDKLREVADEQMNAEMKKAAQKDFEENLEDNAKLFVENYLYALESMYLFEDINEVEDFVEEGSGVYNTLVNNINSGTFEGMFIFNVSVTNYSKENNTITLTANTERDYDALPSSQSFKTVYTINYDPENLRFTIVDFRDI</sequence>
<gene>
    <name evidence="5" type="primary">tcaA</name>
    <name evidence="5" type="ORF">JEODO184_01516</name>
</gene>
<proteinExistence type="predicted"/>
<keyword evidence="1" id="KW-0812">Transmembrane</keyword>
<protein>
    <submittedName>
        <fullName evidence="5">Membrane-associated protein TcaA</fullName>
    </submittedName>
</protein>
<evidence type="ECO:0000259" key="2">
    <source>
        <dbReference type="Pfam" id="PF13240"/>
    </source>
</evidence>
<dbReference type="RefSeq" id="WP_185125989.1">
    <property type="nucleotide sequence ID" value="NZ_CAJEWD010000008.1"/>
</dbReference>
<organism evidence="5 6">
    <name type="scientific">Jeotgalicoccus meleagridis</name>
    <dbReference type="NCBI Taxonomy" id="2759181"/>
    <lineage>
        <taxon>Bacteria</taxon>
        <taxon>Bacillati</taxon>
        <taxon>Bacillota</taxon>
        <taxon>Bacilli</taxon>
        <taxon>Bacillales</taxon>
        <taxon>Staphylococcaceae</taxon>
        <taxon>Jeotgalicoccus</taxon>
    </lineage>
</organism>
<dbReference type="Pfam" id="PF22819">
    <property type="entry name" value="TcaA_5th"/>
    <property type="match status" value="1"/>
</dbReference>
<dbReference type="InterPro" id="IPR054529">
    <property type="entry name" value="TcaA_2nd"/>
</dbReference>
<comment type="caution">
    <text evidence="5">The sequence shown here is derived from an EMBL/GenBank/DDBJ whole genome shotgun (WGS) entry which is preliminary data.</text>
</comment>
<dbReference type="InterPro" id="IPR026870">
    <property type="entry name" value="Zinc_ribbon_dom"/>
</dbReference>
<evidence type="ECO:0000259" key="4">
    <source>
        <dbReference type="Pfam" id="PF22819"/>
    </source>
</evidence>
<keyword evidence="6" id="KW-1185">Reference proteome</keyword>
<dbReference type="Pfam" id="PF22813">
    <property type="entry name" value="TcaA_2nd"/>
    <property type="match status" value="1"/>
</dbReference>
<name>A0A6V7RMK5_9STAP</name>
<keyword evidence="1" id="KW-0472">Membrane</keyword>
<evidence type="ECO:0000313" key="5">
    <source>
        <dbReference type="EMBL" id="CAD2078883.1"/>
    </source>
</evidence>
<feature type="domain" description="TcaA second" evidence="3">
    <location>
        <begin position="66"/>
        <end position="161"/>
    </location>
</feature>
<accession>A0A6V7RMK5</accession>
<evidence type="ECO:0000256" key="1">
    <source>
        <dbReference type="SAM" id="Phobius"/>
    </source>
</evidence>